<protein>
    <submittedName>
        <fullName evidence="6">Methylcarbamate-degrading protein</fullName>
    </submittedName>
</protein>
<keyword evidence="4" id="KW-0862">Zinc</keyword>
<dbReference type="OrthoDB" id="9784009at2"/>
<keyword evidence="7" id="KW-1185">Reference proteome</keyword>
<dbReference type="InterPro" id="IPR006311">
    <property type="entry name" value="TAT_signal"/>
</dbReference>
<dbReference type="SUPFAM" id="SSF56281">
    <property type="entry name" value="Metallo-hydrolase/oxidoreductase"/>
    <property type="match status" value="2"/>
</dbReference>
<keyword evidence="3" id="KW-0378">Hydrolase</keyword>
<gene>
    <name evidence="6" type="ORF">THTE_3219</name>
</gene>
<dbReference type="Gene3D" id="3.60.15.10">
    <property type="entry name" value="Ribonuclease Z/Hydroxyacylglutathione hydrolase-like"/>
    <property type="match status" value="2"/>
</dbReference>
<dbReference type="GO" id="GO:0046872">
    <property type="term" value="F:metal ion binding"/>
    <property type="evidence" value="ECO:0007669"/>
    <property type="project" value="UniProtKB-KW"/>
</dbReference>
<accession>A0A286RIN2</accession>
<dbReference type="KEGG" id="ttf:THTE_3219"/>
<dbReference type="InterPro" id="IPR001279">
    <property type="entry name" value="Metallo-B-lactamas"/>
</dbReference>
<evidence type="ECO:0000256" key="3">
    <source>
        <dbReference type="ARBA" id="ARBA00022801"/>
    </source>
</evidence>
<dbReference type="SMART" id="SM00849">
    <property type="entry name" value="Lactamase_B"/>
    <property type="match status" value="2"/>
</dbReference>
<feature type="domain" description="Metallo-beta-lactamase" evidence="5">
    <location>
        <begin position="81"/>
        <end position="284"/>
    </location>
</feature>
<dbReference type="Proteomes" id="UP000215086">
    <property type="component" value="Chromosome"/>
</dbReference>
<dbReference type="PROSITE" id="PS51318">
    <property type="entry name" value="TAT"/>
    <property type="match status" value="1"/>
</dbReference>
<keyword evidence="2" id="KW-0479">Metal-binding</keyword>
<dbReference type="CDD" id="cd06262">
    <property type="entry name" value="metallo-hydrolase-like_MBL-fold"/>
    <property type="match status" value="2"/>
</dbReference>
<evidence type="ECO:0000256" key="1">
    <source>
        <dbReference type="ARBA" id="ARBA00001947"/>
    </source>
</evidence>
<dbReference type="PANTHER" id="PTHR46233">
    <property type="entry name" value="HYDROXYACYLGLUTATHIONE HYDROLASE GLOC"/>
    <property type="match status" value="1"/>
</dbReference>
<dbReference type="InterPro" id="IPR036866">
    <property type="entry name" value="RibonucZ/Hydroxyglut_hydro"/>
</dbReference>
<name>A0A286RIN2_9BACT</name>
<evidence type="ECO:0000256" key="4">
    <source>
        <dbReference type="ARBA" id="ARBA00022833"/>
    </source>
</evidence>
<reference evidence="6 7" key="1">
    <citation type="journal article" name="Front. Microbiol.">
        <title>Sugar Metabolism of the First Thermophilic Planctomycete Thermogutta terrifontis: Comparative Genomic and Transcriptomic Approaches.</title>
        <authorList>
            <person name="Elcheninov A.G."/>
            <person name="Menzel P."/>
            <person name="Gudbergsdottir S.R."/>
            <person name="Slesarev A.I."/>
            <person name="Kadnikov V.V."/>
            <person name="Krogh A."/>
            <person name="Bonch-Osmolovskaya E.A."/>
            <person name="Peng X."/>
            <person name="Kublanov I.V."/>
        </authorList>
    </citation>
    <scope>NUCLEOTIDE SEQUENCE [LARGE SCALE GENOMIC DNA]</scope>
    <source>
        <strain evidence="6 7">R1</strain>
    </source>
</reference>
<evidence type="ECO:0000313" key="6">
    <source>
        <dbReference type="EMBL" id="ASV75821.1"/>
    </source>
</evidence>
<dbReference type="PANTHER" id="PTHR46233:SF3">
    <property type="entry name" value="HYDROXYACYLGLUTATHIONE HYDROLASE GLOC"/>
    <property type="match status" value="1"/>
</dbReference>
<proteinExistence type="predicted"/>
<comment type="cofactor">
    <cofactor evidence="1">
        <name>Zn(2+)</name>
        <dbReference type="ChEBI" id="CHEBI:29105"/>
    </cofactor>
</comment>
<evidence type="ECO:0000256" key="2">
    <source>
        <dbReference type="ARBA" id="ARBA00022723"/>
    </source>
</evidence>
<evidence type="ECO:0000313" key="7">
    <source>
        <dbReference type="Proteomes" id="UP000215086"/>
    </source>
</evidence>
<dbReference type="GO" id="GO:0016787">
    <property type="term" value="F:hydrolase activity"/>
    <property type="evidence" value="ECO:0007669"/>
    <property type="project" value="UniProtKB-KW"/>
</dbReference>
<organism evidence="6 7">
    <name type="scientific">Thermogutta terrifontis</name>
    <dbReference type="NCBI Taxonomy" id="1331910"/>
    <lineage>
        <taxon>Bacteria</taxon>
        <taxon>Pseudomonadati</taxon>
        <taxon>Planctomycetota</taxon>
        <taxon>Planctomycetia</taxon>
        <taxon>Pirellulales</taxon>
        <taxon>Thermoguttaceae</taxon>
        <taxon>Thermogutta</taxon>
    </lineage>
</organism>
<evidence type="ECO:0000259" key="5">
    <source>
        <dbReference type="SMART" id="SM00849"/>
    </source>
</evidence>
<dbReference type="EMBL" id="CP018477">
    <property type="protein sequence ID" value="ASV75821.1"/>
    <property type="molecule type" value="Genomic_DNA"/>
</dbReference>
<dbReference type="Pfam" id="PF00753">
    <property type="entry name" value="Lactamase_B"/>
    <property type="match status" value="2"/>
</dbReference>
<sequence length="688" mass="77385">MKGTNGRSCPNSQFLEADQMKSAEICVHGRRLSRRGLLRGSLGAPLLLATPRSLAGVDTEIPAKPGTVNWLTDHVGVFCGPVHVGVLRNSHELALFDCGDGEVFDWAEQQGLKISTVFVTHHHREQASGLERNSAEIEVVVPESELKLFTHVTDYWAAPGTRWHIYNQHPHHWTFPEPIAVTRTVRDGDSFTWGPGRISVLATPGHTDGAVSYCVEVDGRRIVFCGDLLYGPGQLPDLYSLQKGFQRGQRRISDYHGYLGAQEWLKASLNRVLELKPDFLVTSHGGIVTDPRQAIALVLERLEKAYRNYVSTSALRHYFPELFTEFAGQPDQLPFQETLEVPSYLRHIGTSWILISKDRAAFVMDCGTRQVIEALESMLSQGTIKRVEGLWITHYHDDHVDAIPEFLQRFGCPCYAVPSVASVVSRPLAWRLPCISPSQIAVDHILADGTSLSWHEFRLTAFEFPGQTLYHGALLVETGSDRLFFVGDSFTPSGIDDYCIQNRNFLHDGMGFQRCLELVMKLRPTHMFNCHVDRAFRFTPDFCQAIIGRLKERRQLLAQLFPWPDPHFGMDELWVRADPYEQSVKAGGIANFKVVVFNHLKREAEFRVRAVPPFSWRKSRVPAARHSWKGWSPILAAARTETGVTLTVEVPRNAQPGRHIVTLDVACPWENSAPQFLLGFAEAVVVVE</sequence>
<dbReference type="AlphaFoldDB" id="A0A286RIN2"/>
<feature type="domain" description="Metallo-beta-lactamase" evidence="5">
    <location>
        <begin position="349"/>
        <end position="531"/>
    </location>
</feature>
<dbReference type="InterPro" id="IPR051453">
    <property type="entry name" value="MBL_Glyoxalase_II"/>
</dbReference>